<dbReference type="Proteomes" id="UP001060085">
    <property type="component" value="Linkage Group LG01"/>
</dbReference>
<keyword evidence="2" id="KW-1185">Reference proteome</keyword>
<proteinExistence type="predicted"/>
<evidence type="ECO:0000313" key="1">
    <source>
        <dbReference type="EMBL" id="KAI5681795.1"/>
    </source>
</evidence>
<reference evidence="2" key="1">
    <citation type="journal article" date="2023" name="Nat. Plants">
        <title>Single-cell RNA sequencing provides a high-resolution roadmap for understanding the multicellular compartmentation of specialized metabolism.</title>
        <authorList>
            <person name="Sun S."/>
            <person name="Shen X."/>
            <person name="Li Y."/>
            <person name="Li Y."/>
            <person name="Wang S."/>
            <person name="Li R."/>
            <person name="Zhang H."/>
            <person name="Shen G."/>
            <person name="Guo B."/>
            <person name="Wei J."/>
            <person name="Xu J."/>
            <person name="St-Pierre B."/>
            <person name="Chen S."/>
            <person name="Sun C."/>
        </authorList>
    </citation>
    <scope>NUCLEOTIDE SEQUENCE [LARGE SCALE GENOMIC DNA]</scope>
</reference>
<comment type="caution">
    <text evidence="1">The sequence shown here is derived from an EMBL/GenBank/DDBJ whole genome shotgun (WGS) entry which is preliminary data.</text>
</comment>
<dbReference type="EMBL" id="CM044701">
    <property type="protein sequence ID" value="KAI5681795.1"/>
    <property type="molecule type" value="Genomic_DNA"/>
</dbReference>
<sequence length="173" mass="20058">MVSMNHQFYNGGRYTTHRGERKGGLEGREYNRPQEEVPGLEHWHEDNLFDDYGENPNVCHEYFGGYYGGQQGDKALDKIKWKPRHQASKSSSLQSKFIRFEIKLSSHQFTIRIRAIRDQTFKPSIHNQSSCNSKSSFQALELTTKVCAIRDQAFKPSNSQPKFVQFKIKLSNP</sequence>
<gene>
    <name evidence="1" type="ORF">M9H77_03023</name>
</gene>
<accession>A0ACC0CA89</accession>
<name>A0ACC0CA89_CATRO</name>
<evidence type="ECO:0000313" key="2">
    <source>
        <dbReference type="Proteomes" id="UP001060085"/>
    </source>
</evidence>
<organism evidence="1 2">
    <name type="scientific">Catharanthus roseus</name>
    <name type="common">Madagascar periwinkle</name>
    <name type="synonym">Vinca rosea</name>
    <dbReference type="NCBI Taxonomy" id="4058"/>
    <lineage>
        <taxon>Eukaryota</taxon>
        <taxon>Viridiplantae</taxon>
        <taxon>Streptophyta</taxon>
        <taxon>Embryophyta</taxon>
        <taxon>Tracheophyta</taxon>
        <taxon>Spermatophyta</taxon>
        <taxon>Magnoliopsida</taxon>
        <taxon>eudicotyledons</taxon>
        <taxon>Gunneridae</taxon>
        <taxon>Pentapetalae</taxon>
        <taxon>asterids</taxon>
        <taxon>lamiids</taxon>
        <taxon>Gentianales</taxon>
        <taxon>Apocynaceae</taxon>
        <taxon>Rauvolfioideae</taxon>
        <taxon>Vinceae</taxon>
        <taxon>Catharanthinae</taxon>
        <taxon>Catharanthus</taxon>
    </lineage>
</organism>
<protein>
    <submittedName>
        <fullName evidence="1">Uncharacterized protein</fullName>
    </submittedName>
</protein>